<proteinExistence type="inferred from homology"/>
<protein>
    <submittedName>
        <fullName evidence="9">Stealth family protein</fullName>
    </submittedName>
</protein>
<evidence type="ECO:0000256" key="4">
    <source>
        <dbReference type="SAM" id="MobiDB-lite"/>
    </source>
</evidence>
<feature type="compositionally biased region" description="Low complexity" evidence="4">
    <location>
        <begin position="10"/>
        <end position="26"/>
    </location>
</feature>
<keyword evidence="10" id="KW-1185">Reference proteome</keyword>
<evidence type="ECO:0000259" key="6">
    <source>
        <dbReference type="Pfam" id="PF17101"/>
    </source>
</evidence>
<dbReference type="InterPro" id="IPR047141">
    <property type="entry name" value="Stealth"/>
</dbReference>
<evidence type="ECO:0000259" key="7">
    <source>
        <dbReference type="Pfam" id="PF17102"/>
    </source>
</evidence>
<dbReference type="InterPro" id="IPR021520">
    <property type="entry name" value="Stealth_CR2"/>
</dbReference>
<dbReference type="InterPro" id="IPR031358">
    <property type="entry name" value="Stealth_CR1"/>
</dbReference>
<evidence type="ECO:0000259" key="8">
    <source>
        <dbReference type="Pfam" id="PF17103"/>
    </source>
</evidence>
<feature type="region of interest" description="Disordered" evidence="4">
    <location>
        <begin position="1"/>
        <end position="30"/>
    </location>
</feature>
<evidence type="ECO:0000256" key="2">
    <source>
        <dbReference type="ARBA" id="ARBA00022679"/>
    </source>
</evidence>
<feature type="domain" description="Stealth protein CR2 conserved region 2" evidence="5">
    <location>
        <begin position="338"/>
        <end position="444"/>
    </location>
</feature>
<dbReference type="PANTHER" id="PTHR24045">
    <property type="match status" value="1"/>
</dbReference>
<dbReference type="InterPro" id="IPR031356">
    <property type="entry name" value="Stealth_CR4"/>
</dbReference>
<evidence type="ECO:0000256" key="3">
    <source>
        <dbReference type="ARBA" id="ARBA00023169"/>
    </source>
</evidence>
<dbReference type="PANTHER" id="PTHR24045:SF0">
    <property type="entry name" value="N-ACETYLGLUCOSAMINE-1-PHOSPHOTRANSFERASE SUBUNITS ALPHA_BETA"/>
    <property type="match status" value="1"/>
</dbReference>
<dbReference type="Pfam" id="PF11380">
    <property type="entry name" value="Stealth_CR2"/>
    <property type="match status" value="1"/>
</dbReference>
<dbReference type="Pfam" id="PF17102">
    <property type="entry name" value="Stealth_CR3"/>
    <property type="match status" value="1"/>
</dbReference>
<reference evidence="9 10" key="1">
    <citation type="journal article" date="2019" name="Int. J. Syst. Evol. Microbiol.">
        <title>The Global Catalogue of Microorganisms (GCM) 10K type strain sequencing project: providing services to taxonomists for standard genome sequencing and annotation.</title>
        <authorList>
            <consortium name="The Broad Institute Genomics Platform"/>
            <consortium name="The Broad Institute Genome Sequencing Center for Infectious Disease"/>
            <person name="Wu L."/>
            <person name="Ma J."/>
        </authorList>
    </citation>
    <scope>NUCLEOTIDE SEQUENCE [LARGE SCALE GENOMIC DNA]</scope>
    <source>
        <strain evidence="9 10">JCM 7356</strain>
    </source>
</reference>
<accession>A0ABN3DNL4</accession>
<organism evidence="9 10">
    <name type="scientific">Kitasatospora cystarginea</name>
    <dbReference type="NCBI Taxonomy" id="58350"/>
    <lineage>
        <taxon>Bacteria</taxon>
        <taxon>Bacillati</taxon>
        <taxon>Actinomycetota</taxon>
        <taxon>Actinomycetes</taxon>
        <taxon>Kitasatosporales</taxon>
        <taxon>Streptomycetaceae</taxon>
        <taxon>Kitasatospora</taxon>
    </lineage>
</organism>
<dbReference type="Pfam" id="PF17103">
    <property type="entry name" value="Stealth_CR4"/>
    <property type="match status" value="1"/>
</dbReference>
<keyword evidence="2" id="KW-0808">Transferase</keyword>
<feature type="domain" description="Stealth protein CR3 conserved region 3" evidence="7">
    <location>
        <begin position="488"/>
        <end position="536"/>
    </location>
</feature>
<evidence type="ECO:0000313" key="9">
    <source>
        <dbReference type="EMBL" id="GAA2237286.1"/>
    </source>
</evidence>
<evidence type="ECO:0000259" key="5">
    <source>
        <dbReference type="Pfam" id="PF11380"/>
    </source>
</evidence>
<gene>
    <name evidence="9" type="ORF">GCM10010430_17850</name>
</gene>
<dbReference type="RefSeq" id="WP_344635695.1">
    <property type="nucleotide sequence ID" value="NZ_BAAATR010000005.1"/>
</dbReference>
<sequence>MNRLTAVENSDSTSPGAPSTPTSRGSAVGVLKSEHSKLVHAYRRILPERSRAAIAKHISHETRTRVIHTISRSLSMQQRLDDGGRLARRHPQFFESGEVALAQIDKDRKIVSVRADLDPLSCRARNLELVRGALDGAGIRYFAVRGLADTSSVLAVTLADRAAVLRALQALCTRVPGYLSVAPRSGEQPPATSLPGFEPESWRTVEQAEVIRLTWFQADQDGHYLLGHEYGCDVEFWHAEDGALIAPRRNRVTERVDADEPATPAPGALFTRLAAWSSPGDELPTRAPFTAALPEDIRFPVDVVYTWVDSNDPKWQATRAAANGTATSYNPEAVNDARFMSRDELKYSLRSLHLNAPWVRHVYLVTADQVPSWLDTSNPRITVVSHREIFTDPKALPTFNSHAIESQLHHIPGLSEQFLYFNDDVFLGRPVVPQLFFHSNGLTKFFPSQAMVPFGTPSVQDPPVAAAAKNNRQLIQQDFGTTLVQKMMHVPHALRRDVLLEIEERFAEQHRETAATRFRGPSDLSVASSLHHHYGYHSGRAVPSEIAYAYLDLMHDSTSRRLARILATRNLDVFCINDTVSDRKDLPAQLELLQPFLDAYFPVPSPFEKRA</sequence>
<evidence type="ECO:0000313" key="10">
    <source>
        <dbReference type="Proteomes" id="UP001500305"/>
    </source>
</evidence>
<comment type="caution">
    <text evidence="9">The sequence shown here is derived from an EMBL/GenBank/DDBJ whole genome shotgun (WGS) entry which is preliminary data.</text>
</comment>
<name>A0ABN3DNL4_9ACTN</name>
<dbReference type="EMBL" id="BAAATR010000005">
    <property type="protein sequence ID" value="GAA2237286.1"/>
    <property type="molecule type" value="Genomic_DNA"/>
</dbReference>
<dbReference type="Pfam" id="PF17101">
    <property type="entry name" value="Stealth_CR1"/>
    <property type="match status" value="1"/>
</dbReference>
<dbReference type="Proteomes" id="UP001500305">
    <property type="component" value="Unassembled WGS sequence"/>
</dbReference>
<feature type="domain" description="Stealth protein CR4 conserved region 4" evidence="8">
    <location>
        <begin position="564"/>
        <end position="610"/>
    </location>
</feature>
<feature type="domain" description="Stealth protein CR1 conserved region 1" evidence="6">
    <location>
        <begin position="299"/>
        <end position="324"/>
    </location>
</feature>
<evidence type="ECO:0000256" key="1">
    <source>
        <dbReference type="ARBA" id="ARBA00007583"/>
    </source>
</evidence>
<keyword evidence="3" id="KW-0270">Exopolysaccharide synthesis</keyword>
<dbReference type="InterPro" id="IPR031357">
    <property type="entry name" value="Stealth_CR3"/>
</dbReference>
<comment type="similarity">
    <text evidence="1">Belongs to the stealth family.</text>
</comment>